<protein>
    <submittedName>
        <fullName evidence="2">Sugar phosphate isomerase/epimerase</fullName>
    </submittedName>
</protein>
<dbReference type="EMBL" id="DTGT01000059">
    <property type="protein sequence ID" value="HGH60020.1"/>
    <property type="molecule type" value="Genomic_DNA"/>
</dbReference>
<dbReference type="PANTHER" id="PTHR12110">
    <property type="entry name" value="HYDROXYPYRUVATE ISOMERASE"/>
    <property type="match status" value="1"/>
</dbReference>
<sequence length="286" mass="32375">MCGPQTRRAILQTRRFPTRTMRGDGRVLFGGHVTSSEDVVFLISHGFDFGEVVLRDGLETRHFKDLAASLYHNTSFFLIAHGPSEGPPNDLEHLWQIYYPKLMRTLEIAEQLDIHFLTVHLWFDPRFVRPHVCEEKLKFMEEISHAATPHGILISLENLSENASDLALVVQRVPNISLTLDVGHGQLLAERNTSYEIVNKLYQWIGHVHLHDNYGGNSVKDDLHLPIGSGRVEIQHILLNLIEKGYRGTATLELKPHELESSLNTVRGMIAGFGRLRCAQGVELSH</sequence>
<dbReference type="AlphaFoldDB" id="A0A7C4AQB7"/>
<dbReference type="GO" id="GO:0016853">
    <property type="term" value="F:isomerase activity"/>
    <property type="evidence" value="ECO:0007669"/>
    <property type="project" value="UniProtKB-KW"/>
</dbReference>
<dbReference type="InterPro" id="IPR050312">
    <property type="entry name" value="IolE/XylAMocC-like"/>
</dbReference>
<gene>
    <name evidence="2" type="ORF">ENV54_01830</name>
</gene>
<evidence type="ECO:0000313" key="2">
    <source>
        <dbReference type="EMBL" id="HGH60020.1"/>
    </source>
</evidence>
<dbReference type="InterPro" id="IPR013022">
    <property type="entry name" value="Xyl_isomerase-like_TIM-brl"/>
</dbReference>
<dbReference type="SUPFAM" id="SSF51658">
    <property type="entry name" value="Xylose isomerase-like"/>
    <property type="match status" value="1"/>
</dbReference>
<organism evidence="2">
    <name type="scientific">Desulfomonile tiedjei</name>
    <dbReference type="NCBI Taxonomy" id="2358"/>
    <lineage>
        <taxon>Bacteria</taxon>
        <taxon>Pseudomonadati</taxon>
        <taxon>Thermodesulfobacteriota</taxon>
        <taxon>Desulfomonilia</taxon>
        <taxon>Desulfomonilales</taxon>
        <taxon>Desulfomonilaceae</taxon>
        <taxon>Desulfomonile</taxon>
    </lineage>
</organism>
<dbReference type="InterPro" id="IPR036237">
    <property type="entry name" value="Xyl_isomerase-like_sf"/>
</dbReference>
<dbReference type="Pfam" id="PF01261">
    <property type="entry name" value="AP_endonuc_2"/>
    <property type="match status" value="1"/>
</dbReference>
<dbReference type="PANTHER" id="PTHR12110:SF21">
    <property type="entry name" value="XYLOSE ISOMERASE-LIKE TIM BARREL DOMAIN-CONTAINING PROTEIN"/>
    <property type="match status" value="1"/>
</dbReference>
<feature type="domain" description="Xylose isomerase-like TIM barrel" evidence="1">
    <location>
        <begin position="44"/>
        <end position="258"/>
    </location>
</feature>
<evidence type="ECO:0000259" key="1">
    <source>
        <dbReference type="Pfam" id="PF01261"/>
    </source>
</evidence>
<reference evidence="2" key="1">
    <citation type="journal article" date="2020" name="mSystems">
        <title>Genome- and Community-Level Interaction Insights into Carbon Utilization and Element Cycling Functions of Hydrothermarchaeota in Hydrothermal Sediment.</title>
        <authorList>
            <person name="Zhou Z."/>
            <person name="Liu Y."/>
            <person name="Xu W."/>
            <person name="Pan J."/>
            <person name="Luo Z.H."/>
            <person name="Li M."/>
        </authorList>
    </citation>
    <scope>NUCLEOTIDE SEQUENCE [LARGE SCALE GENOMIC DNA]</scope>
    <source>
        <strain evidence="2">SpSt-769</strain>
    </source>
</reference>
<accession>A0A7C4AQB7</accession>
<name>A0A7C4AQB7_9BACT</name>
<keyword evidence="2" id="KW-0413">Isomerase</keyword>
<proteinExistence type="predicted"/>
<comment type="caution">
    <text evidence="2">The sequence shown here is derived from an EMBL/GenBank/DDBJ whole genome shotgun (WGS) entry which is preliminary data.</text>
</comment>
<dbReference type="Gene3D" id="3.20.20.150">
    <property type="entry name" value="Divalent-metal-dependent TIM barrel enzymes"/>
    <property type="match status" value="1"/>
</dbReference>